<comment type="subcellular location">
    <subcellularLocation>
        <location evidence="1">Cell membrane</location>
        <topology evidence="1">Multi-pass membrane protein</topology>
    </subcellularLocation>
</comment>
<feature type="domain" description="PTS EIIB type-2" evidence="16">
    <location>
        <begin position="556"/>
        <end position="647"/>
    </location>
</feature>
<dbReference type="GO" id="GO:0008982">
    <property type="term" value="F:protein-N(PI)-phosphohistidine-sugar phosphotransferase activity"/>
    <property type="evidence" value="ECO:0007669"/>
    <property type="project" value="InterPro"/>
</dbReference>
<feature type="transmembrane region" description="Helical" evidence="15">
    <location>
        <begin position="112"/>
        <end position="134"/>
    </location>
</feature>
<dbReference type="STRING" id="272635.gene:17576785"/>
<protein>
    <recommendedName>
        <fullName evidence="13">Ascorbate-specific PTS system EIIC component</fullName>
    </recommendedName>
    <alternativeName>
        <fullName evidence="14">Ascorbate-specific permease IIC component UlaA</fullName>
    </alternativeName>
</protein>
<keyword evidence="3" id="KW-0813">Transport</keyword>
<sequence length="651" mass="71026">MINNIGVTMRFLASLEPTTSEYFINFFKQFIGTPAILIGLFTLIGCALQRKKITEIITSTIKTIIGFIIIGAGAGFLASAVAKLGSAFNLLLGVSGVISNNDSVPGIFLENLSHLVLAGSLIMIVAMFLNILLARITNLKYIYLSGHVLFYMSVMLASVFYVGGLDKEVDIPIIVISGSLILSLWMIISPAFLNKYVVQITNSNDIAIAHTGSLAYLFSAWVGLGVAKVHKKLNKKIVSTEDIKFPKTLSFLRNTNVAIAITMFFIYLIIYIAAWIAKGYQGLVLSGVIASQDDVIVQGLLQAFVFAAGVEILLIGVRMFIAEVVPSFKGISQKLVPSAKAALDCPTIFPYAPNAVLIGFISSFVGALLAMTITIGITSALPIMKNDSIGWAIILPSIVPHFFIGATSGVFANKNGGIWVAVLGPFLSGLLMSFVPFIFFGLEYMPTVLVSNASGQKVPSSITWGDSDYLLGVPFSFIGKIVGRNTFIWLLPTLAAFLWLIYPVINLSKKLLKIKDKNAKVGDENFDQKQEKNLEKTKVTNEPKDLFLKSNVGQRNKLMAVCGQGLGSSLLIEINLKTVLRDMQIQIIEVDHTNVNSFNKDDPKILAVVCGVDLANSIDFDNKIILNNLLDRNELKNKLKEFLQKNNFLNN</sequence>
<dbReference type="Proteomes" id="UP000000528">
    <property type="component" value="Chromosome"/>
</dbReference>
<dbReference type="InterPro" id="IPR004703">
    <property type="entry name" value="PTS_sugar-sp_permease"/>
</dbReference>
<feature type="transmembrane region" description="Helical" evidence="15">
    <location>
        <begin position="418"/>
        <end position="442"/>
    </location>
</feature>
<evidence type="ECO:0000259" key="16">
    <source>
        <dbReference type="PROSITE" id="PS51099"/>
    </source>
</evidence>
<dbReference type="InterPro" id="IPR036095">
    <property type="entry name" value="PTS_EIIB-like_sf"/>
</dbReference>
<feature type="transmembrane region" description="Helical" evidence="15">
    <location>
        <begin position="389"/>
        <end position="411"/>
    </location>
</feature>
<dbReference type="NCBIfam" id="NF009553">
    <property type="entry name" value="PRK12997.1-5"/>
    <property type="match status" value="1"/>
</dbReference>
<proteinExistence type="inferred from homology"/>
<evidence type="ECO:0000256" key="1">
    <source>
        <dbReference type="ARBA" id="ARBA00004651"/>
    </source>
</evidence>
<name>Q98R12_MYCPU</name>
<gene>
    <name evidence="17" type="ordered locus">MYPU_1980</name>
</gene>
<dbReference type="InterPro" id="IPR013011">
    <property type="entry name" value="PTS_EIIB_2"/>
</dbReference>
<dbReference type="Gene3D" id="3.40.50.2300">
    <property type="match status" value="1"/>
</dbReference>
<evidence type="ECO:0000313" key="17">
    <source>
        <dbReference type="EMBL" id="CAC13371.1"/>
    </source>
</evidence>
<dbReference type="PANTHER" id="PTHR33843:SF4">
    <property type="entry name" value="ASCORBATE-SPECIFIC PTS SYSTEM EIIC COMPONENT"/>
    <property type="match status" value="1"/>
</dbReference>
<keyword evidence="18" id="KW-1185">Reference proteome</keyword>
<evidence type="ECO:0000256" key="14">
    <source>
        <dbReference type="ARBA" id="ARBA00042859"/>
    </source>
</evidence>
<accession>Q98R12</accession>
<evidence type="ECO:0000256" key="4">
    <source>
        <dbReference type="ARBA" id="ARBA00022475"/>
    </source>
</evidence>
<dbReference type="InterPro" id="IPR051562">
    <property type="entry name" value="Ascorbate-PTS_EIIC"/>
</dbReference>
<dbReference type="eggNOG" id="COG3037">
    <property type="taxonomic scope" value="Bacteria"/>
</dbReference>
<evidence type="ECO:0000256" key="5">
    <source>
        <dbReference type="ARBA" id="ARBA00022597"/>
    </source>
</evidence>
<feature type="transmembrane region" description="Helical" evidence="15">
    <location>
        <begin position="60"/>
        <end position="82"/>
    </location>
</feature>
<reference evidence="17 18" key="1">
    <citation type="journal article" date="2001" name="Nucleic Acids Res.">
        <title>The complete genome sequence of the murine respiratory pathogen Mycoplasma pulmonis.</title>
        <authorList>
            <person name="Chambaud I."/>
            <person name="Heilig R."/>
            <person name="Ferris S."/>
            <person name="Barbe V."/>
            <person name="Samson D."/>
            <person name="Galisson F."/>
            <person name="Moszer I."/>
            <person name="Dybvig K."/>
            <person name="Wroblewski H."/>
            <person name="Viari A."/>
            <person name="Rocha E.P.C."/>
            <person name="Blanchard A."/>
        </authorList>
    </citation>
    <scope>NUCLEOTIDE SEQUENCE [LARGE SCALE GENOMIC DNA]</scope>
    <source>
        <strain evidence="17 18">UAB CTIP</strain>
    </source>
</reference>
<feature type="transmembrane region" description="Helical" evidence="15">
    <location>
        <begin position="173"/>
        <end position="193"/>
    </location>
</feature>
<evidence type="ECO:0000256" key="10">
    <source>
        <dbReference type="ARBA" id="ARBA00023136"/>
    </source>
</evidence>
<keyword evidence="8 15" id="KW-0812">Transmembrane</keyword>
<evidence type="ECO:0000313" key="18">
    <source>
        <dbReference type="Proteomes" id="UP000000528"/>
    </source>
</evidence>
<dbReference type="Pfam" id="PF02302">
    <property type="entry name" value="PTS_IIB"/>
    <property type="match status" value="1"/>
</dbReference>
<feature type="transmembrane region" description="Helical" evidence="15">
    <location>
        <begin position="356"/>
        <end position="377"/>
    </location>
</feature>
<evidence type="ECO:0000256" key="11">
    <source>
        <dbReference type="ARBA" id="ARBA00037387"/>
    </source>
</evidence>
<organism evidence="18">
    <name type="scientific">Mycoplasmopsis pulmonis (strain UAB CTIP)</name>
    <name type="common">Mycoplasma pulmonis</name>
    <dbReference type="NCBI Taxonomy" id="272635"/>
    <lineage>
        <taxon>Bacteria</taxon>
        <taxon>Bacillati</taxon>
        <taxon>Mycoplasmatota</taxon>
        <taxon>Mycoplasmoidales</taxon>
        <taxon>Metamycoplasmataceae</taxon>
        <taxon>Mycoplasmopsis</taxon>
    </lineage>
</organism>
<dbReference type="InterPro" id="IPR003501">
    <property type="entry name" value="PTS_EIIB_2/3"/>
</dbReference>
<evidence type="ECO:0000256" key="15">
    <source>
        <dbReference type="SAM" id="Phobius"/>
    </source>
</evidence>
<comment type="function">
    <text evidence="11">The phosphoenolpyruvate-dependent sugar phosphotransferase system (sugar PTS), a major carbohydrate active transport system, catalyzes the phosphorylation of incoming sugar substrates concomitantly with their translocation across the cell membrane. The enzyme II UlaABC PTS system is involved in ascorbate transport.</text>
</comment>
<dbReference type="GO" id="GO:0005886">
    <property type="term" value="C:plasma membrane"/>
    <property type="evidence" value="ECO:0007669"/>
    <property type="project" value="UniProtKB-SubCell"/>
</dbReference>
<comment type="subunit">
    <text evidence="2">Homodimer.</text>
</comment>
<evidence type="ECO:0000256" key="3">
    <source>
        <dbReference type="ARBA" id="ARBA00022448"/>
    </source>
</evidence>
<evidence type="ECO:0000256" key="2">
    <source>
        <dbReference type="ARBA" id="ARBA00011738"/>
    </source>
</evidence>
<dbReference type="CDD" id="cd05563">
    <property type="entry name" value="PTS_IIB_ascorbate"/>
    <property type="match status" value="1"/>
</dbReference>
<feature type="transmembrane region" description="Helical" evidence="15">
    <location>
        <begin position="30"/>
        <end position="48"/>
    </location>
</feature>
<dbReference type="NCBIfam" id="NF007094">
    <property type="entry name" value="PRK09548.1"/>
    <property type="match status" value="1"/>
</dbReference>
<keyword evidence="5" id="KW-0762">Sugar transport</keyword>
<feature type="transmembrane region" description="Helical" evidence="15">
    <location>
        <begin position="296"/>
        <end position="321"/>
    </location>
</feature>
<evidence type="ECO:0000256" key="12">
    <source>
        <dbReference type="ARBA" id="ARBA00038218"/>
    </source>
</evidence>
<evidence type="ECO:0000256" key="8">
    <source>
        <dbReference type="ARBA" id="ARBA00022692"/>
    </source>
</evidence>
<dbReference type="PANTHER" id="PTHR33843">
    <property type="entry name" value="ASCORBATE-SPECIFIC PTS SYSTEM EIIC COMPONENT"/>
    <property type="match status" value="1"/>
</dbReference>
<dbReference type="InterPro" id="IPR017180">
    <property type="entry name" value="PTS_IIBC_sugar_specific"/>
</dbReference>
<comment type="similarity">
    <text evidence="12">Belongs to the UlaA family.</text>
</comment>
<feature type="transmembrane region" description="Helical" evidence="15">
    <location>
        <begin position="141"/>
        <end position="161"/>
    </location>
</feature>
<dbReference type="PIRSF" id="PIRSF037343">
    <property type="entry name" value="PTSIIBC_sugar_prd"/>
    <property type="match status" value="1"/>
</dbReference>
<dbReference type="PIR" id="F90536">
    <property type="entry name" value="F90536"/>
</dbReference>
<keyword evidence="17" id="KW-0449">Lipoprotein</keyword>
<dbReference type="GO" id="GO:0009401">
    <property type="term" value="P:phosphoenolpyruvate-dependent sugar phosphotransferase system"/>
    <property type="evidence" value="ECO:0007669"/>
    <property type="project" value="UniProtKB-KW"/>
</dbReference>
<evidence type="ECO:0000256" key="6">
    <source>
        <dbReference type="ARBA" id="ARBA00022679"/>
    </source>
</evidence>
<dbReference type="SUPFAM" id="SSF52794">
    <property type="entry name" value="PTS system IIB component-like"/>
    <property type="match status" value="1"/>
</dbReference>
<dbReference type="HOGENOM" id="CLU_031784_0_1_14"/>
<evidence type="ECO:0000256" key="13">
    <source>
        <dbReference type="ARBA" id="ARBA00039702"/>
    </source>
</evidence>
<dbReference type="AlphaFoldDB" id="Q98R12"/>
<keyword evidence="10 15" id="KW-0472">Membrane</keyword>
<dbReference type="Pfam" id="PF03611">
    <property type="entry name" value="EIIC-GAT"/>
    <property type="match status" value="1"/>
</dbReference>
<keyword evidence="9 15" id="KW-1133">Transmembrane helix</keyword>
<evidence type="ECO:0000256" key="9">
    <source>
        <dbReference type="ARBA" id="ARBA00022989"/>
    </source>
</evidence>
<dbReference type="PROSITE" id="PS51099">
    <property type="entry name" value="PTS_EIIB_TYPE_2"/>
    <property type="match status" value="1"/>
</dbReference>
<feature type="transmembrane region" description="Helical" evidence="15">
    <location>
        <begin position="486"/>
        <end position="505"/>
    </location>
</feature>
<dbReference type="EMBL" id="AL445563">
    <property type="protein sequence ID" value="CAC13371.1"/>
    <property type="molecule type" value="Genomic_DNA"/>
</dbReference>
<feature type="transmembrane region" description="Helical" evidence="15">
    <location>
        <begin position="257"/>
        <end position="276"/>
    </location>
</feature>
<keyword evidence="4" id="KW-1003">Cell membrane</keyword>
<evidence type="ECO:0000256" key="7">
    <source>
        <dbReference type="ARBA" id="ARBA00022683"/>
    </source>
</evidence>
<dbReference type="KEGG" id="mpu:MYPU_1980"/>
<keyword evidence="7" id="KW-0598">Phosphotransferase system</keyword>
<dbReference type="eggNOG" id="COG3414">
    <property type="taxonomic scope" value="Bacteria"/>
</dbReference>
<keyword evidence="6" id="KW-0808">Transferase</keyword>